<protein>
    <recommendedName>
        <fullName evidence="4">Hydrophobin</fullName>
    </recommendedName>
</protein>
<proteinExistence type="predicted"/>
<accession>A0A2B7X1Y8</accession>
<name>A0A2B7X1Y8_9EURO</name>
<dbReference type="Proteomes" id="UP000223968">
    <property type="component" value="Unassembled WGS sequence"/>
</dbReference>
<feature type="chain" id="PRO_5012383185" description="Hydrophobin" evidence="1">
    <location>
        <begin position="29"/>
        <end position="109"/>
    </location>
</feature>
<gene>
    <name evidence="2" type="ORF">AJ79_07542</name>
</gene>
<sequence>MQLPTFSSLASALITTLATAALLRGVSGVWTCPSEREPYCCGQYEEKMRLNGTIEALIGTNCIDAPRNDNCSDAHPVECCKSMRPGRPDENTSYYCDSEAIGYSTGWQS</sequence>
<evidence type="ECO:0000313" key="3">
    <source>
        <dbReference type="Proteomes" id="UP000223968"/>
    </source>
</evidence>
<evidence type="ECO:0008006" key="4">
    <source>
        <dbReference type="Google" id="ProtNLM"/>
    </source>
</evidence>
<evidence type="ECO:0000256" key="1">
    <source>
        <dbReference type="SAM" id="SignalP"/>
    </source>
</evidence>
<comment type="caution">
    <text evidence="2">The sequence shown here is derived from an EMBL/GenBank/DDBJ whole genome shotgun (WGS) entry which is preliminary data.</text>
</comment>
<evidence type="ECO:0000313" key="2">
    <source>
        <dbReference type="EMBL" id="PGH02777.1"/>
    </source>
</evidence>
<dbReference type="EMBL" id="PDNB01000155">
    <property type="protein sequence ID" value="PGH02777.1"/>
    <property type="molecule type" value="Genomic_DNA"/>
</dbReference>
<dbReference type="OrthoDB" id="4186362at2759"/>
<organism evidence="2 3">
    <name type="scientific">Helicocarpus griseus UAMH5409</name>
    <dbReference type="NCBI Taxonomy" id="1447875"/>
    <lineage>
        <taxon>Eukaryota</taxon>
        <taxon>Fungi</taxon>
        <taxon>Dikarya</taxon>
        <taxon>Ascomycota</taxon>
        <taxon>Pezizomycotina</taxon>
        <taxon>Eurotiomycetes</taxon>
        <taxon>Eurotiomycetidae</taxon>
        <taxon>Onygenales</taxon>
        <taxon>Ajellomycetaceae</taxon>
        <taxon>Helicocarpus</taxon>
    </lineage>
</organism>
<feature type="signal peptide" evidence="1">
    <location>
        <begin position="1"/>
        <end position="28"/>
    </location>
</feature>
<reference evidence="2 3" key="1">
    <citation type="submission" date="2017-10" db="EMBL/GenBank/DDBJ databases">
        <title>Comparative genomics in systemic dimorphic fungi from Ajellomycetaceae.</title>
        <authorList>
            <person name="Munoz J.F."/>
            <person name="Mcewen J.G."/>
            <person name="Clay O.K."/>
            <person name="Cuomo C.A."/>
        </authorList>
    </citation>
    <scope>NUCLEOTIDE SEQUENCE [LARGE SCALE GENOMIC DNA]</scope>
    <source>
        <strain evidence="2 3">UAMH5409</strain>
    </source>
</reference>
<keyword evidence="1" id="KW-0732">Signal</keyword>
<dbReference type="AlphaFoldDB" id="A0A2B7X1Y8"/>
<keyword evidence="3" id="KW-1185">Reference proteome</keyword>